<accession>A0A559IX85</accession>
<keyword evidence="2" id="KW-1133">Transmembrane helix</keyword>
<dbReference type="Proteomes" id="UP000318102">
    <property type="component" value="Unassembled WGS sequence"/>
</dbReference>
<organism evidence="3 4">
    <name type="scientific">Paenibacillus agilis</name>
    <dbReference type="NCBI Taxonomy" id="3020863"/>
    <lineage>
        <taxon>Bacteria</taxon>
        <taxon>Bacillati</taxon>
        <taxon>Bacillota</taxon>
        <taxon>Bacilli</taxon>
        <taxon>Bacillales</taxon>
        <taxon>Paenibacillaceae</taxon>
        <taxon>Paenibacillus</taxon>
    </lineage>
</organism>
<name>A0A559IX85_9BACL</name>
<gene>
    <name evidence="3" type="ORF">FPZ44_03515</name>
</gene>
<keyword evidence="2" id="KW-0812">Transmembrane</keyword>
<feature type="transmembrane region" description="Helical" evidence="2">
    <location>
        <begin position="25"/>
        <end position="45"/>
    </location>
</feature>
<keyword evidence="4" id="KW-1185">Reference proteome</keyword>
<feature type="coiled-coil region" evidence="1">
    <location>
        <begin position="62"/>
        <end position="131"/>
    </location>
</feature>
<dbReference type="AlphaFoldDB" id="A0A559IX85"/>
<evidence type="ECO:0000256" key="1">
    <source>
        <dbReference type="SAM" id="Coils"/>
    </source>
</evidence>
<reference evidence="3 4" key="1">
    <citation type="submission" date="2019-07" db="EMBL/GenBank/DDBJ databases">
        <authorList>
            <person name="Kim J."/>
        </authorList>
    </citation>
    <scope>NUCLEOTIDE SEQUENCE [LARGE SCALE GENOMIC DNA]</scope>
    <source>
        <strain evidence="3 4">N4</strain>
    </source>
</reference>
<evidence type="ECO:0000313" key="4">
    <source>
        <dbReference type="Proteomes" id="UP000318102"/>
    </source>
</evidence>
<sequence>MQPSFENEREPSRRSRTKANRVSPAWFLLFWFVMIAVGITATYYYSQHMKQSMIEQVQAQTNAQITNMQRNYEKQLKQMNDKLDQMQSKVQSFNELLEFTKDNASNKTDNSNKLYSQLNEVKKQLAALQKKMDLLK</sequence>
<evidence type="ECO:0000313" key="3">
    <source>
        <dbReference type="EMBL" id="TVX92206.1"/>
    </source>
</evidence>
<keyword evidence="2" id="KW-0472">Membrane</keyword>
<protein>
    <submittedName>
        <fullName evidence="3">Uncharacterized protein</fullName>
    </submittedName>
</protein>
<evidence type="ECO:0000256" key="2">
    <source>
        <dbReference type="SAM" id="Phobius"/>
    </source>
</evidence>
<dbReference type="EMBL" id="VNJK01000001">
    <property type="protein sequence ID" value="TVX92206.1"/>
    <property type="molecule type" value="Genomic_DNA"/>
</dbReference>
<dbReference type="OrthoDB" id="2660861at2"/>
<keyword evidence="1" id="KW-0175">Coiled coil</keyword>
<dbReference type="RefSeq" id="WP_144987441.1">
    <property type="nucleotide sequence ID" value="NZ_VNJK01000001.1"/>
</dbReference>
<comment type="caution">
    <text evidence="3">The sequence shown here is derived from an EMBL/GenBank/DDBJ whole genome shotgun (WGS) entry which is preliminary data.</text>
</comment>
<proteinExistence type="predicted"/>